<organism evidence="2 3">
    <name type="scientific">Dipteronia dyeriana</name>
    <dbReference type="NCBI Taxonomy" id="168575"/>
    <lineage>
        <taxon>Eukaryota</taxon>
        <taxon>Viridiplantae</taxon>
        <taxon>Streptophyta</taxon>
        <taxon>Embryophyta</taxon>
        <taxon>Tracheophyta</taxon>
        <taxon>Spermatophyta</taxon>
        <taxon>Magnoliopsida</taxon>
        <taxon>eudicotyledons</taxon>
        <taxon>Gunneridae</taxon>
        <taxon>Pentapetalae</taxon>
        <taxon>rosids</taxon>
        <taxon>malvids</taxon>
        <taxon>Sapindales</taxon>
        <taxon>Sapindaceae</taxon>
        <taxon>Hippocastanoideae</taxon>
        <taxon>Acereae</taxon>
        <taxon>Dipteronia</taxon>
    </lineage>
</organism>
<sequence>MDQLIYVAVKVDKCLREPVVVRPFIYIWNYKTIIQNLQTEVKKLEGKQNTVQHSVDEAKSNGEEIEQHAIDWLDNVEKTIDEA</sequence>
<dbReference type="Proteomes" id="UP001280121">
    <property type="component" value="Unassembled WGS sequence"/>
</dbReference>
<dbReference type="EMBL" id="JANJYI010000008">
    <property type="protein sequence ID" value="KAK2640670.1"/>
    <property type="molecule type" value="Genomic_DNA"/>
</dbReference>
<protein>
    <submittedName>
        <fullName evidence="2">Uncharacterized protein</fullName>
    </submittedName>
</protein>
<evidence type="ECO:0000313" key="3">
    <source>
        <dbReference type="Proteomes" id="UP001280121"/>
    </source>
</evidence>
<keyword evidence="3" id="KW-1185">Reference proteome</keyword>
<comment type="caution">
    <text evidence="2">The sequence shown here is derived from an EMBL/GenBank/DDBJ whole genome shotgun (WGS) entry which is preliminary data.</text>
</comment>
<accession>A0AAD9TR23</accession>
<gene>
    <name evidence="2" type="ORF">Ddye_028465</name>
</gene>
<proteinExistence type="predicted"/>
<evidence type="ECO:0000256" key="1">
    <source>
        <dbReference type="SAM" id="Coils"/>
    </source>
</evidence>
<keyword evidence="1" id="KW-0175">Coiled coil</keyword>
<evidence type="ECO:0000313" key="2">
    <source>
        <dbReference type="EMBL" id="KAK2640670.1"/>
    </source>
</evidence>
<feature type="coiled-coil region" evidence="1">
    <location>
        <begin position="27"/>
        <end position="54"/>
    </location>
</feature>
<reference evidence="2" key="1">
    <citation type="journal article" date="2023" name="Plant J.">
        <title>Genome sequences and population genomics provide insights into the demographic history, inbreeding, and mutation load of two 'living fossil' tree species of Dipteronia.</title>
        <authorList>
            <person name="Feng Y."/>
            <person name="Comes H.P."/>
            <person name="Chen J."/>
            <person name="Zhu S."/>
            <person name="Lu R."/>
            <person name="Zhang X."/>
            <person name="Li P."/>
            <person name="Qiu J."/>
            <person name="Olsen K.M."/>
            <person name="Qiu Y."/>
        </authorList>
    </citation>
    <scope>NUCLEOTIDE SEQUENCE</scope>
    <source>
        <strain evidence="2">KIB01</strain>
    </source>
</reference>
<dbReference type="AlphaFoldDB" id="A0AAD9TR23"/>
<name>A0AAD9TR23_9ROSI</name>